<dbReference type="Pfam" id="PF12706">
    <property type="entry name" value="Lactamase_B_2"/>
    <property type="match status" value="1"/>
</dbReference>
<dbReference type="EMBL" id="BONR01000005">
    <property type="protein sequence ID" value="GIG55438.1"/>
    <property type="molecule type" value="Genomic_DNA"/>
</dbReference>
<dbReference type="Proteomes" id="UP000652354">
    <property type="component" value="Unassembled WGS sequence"/>
</dbReference>
<evidence type="ECO:0000259" key="2">
    <source>
        <dbReference type="Pfam" id="PF12706"/>
    </source>
</evidence>
<evidence type="ECO:0000256" key="1">
    <source>
        <dbReference type="ARBA" id="ARBA00022801"/>
    </source>
</evidence>
<accession>A0A919UM85</accession>
<keyword evidence="1" id="KW-0378">Hydrolase</keyword>
<comment type="caution">
    <text evidence="3">The sequence shown here is derived from an EMBL/GenBank/DDBJ whole genome shotgun (WGS) entry which is preliminary data.</text>
</comment>
<evidence type="ECO:0000313" key="3">
    <source>
        <dbReference type="EMBL" id="GIG55438.1"/>
    </source>
</evidence>
<protein>
    <submittedName>
        <fullName evidence="3">MBL fold metallo-hydrolase</fullName>
    </submittedName>
</protein>
<proteinExistence type="predicted"/>
<keyword evidence="4" id="KW-1185">Reference proteome</keyword>
<evidence type="ECO:0000313" key="4">
    <source>
        <dbReference type="Proteomes" id="UP000652354"/>
    </source>
</evidence>
<feature type="domain" description="Metallo-beta-lactamase" evidence="2">
    <location>
        <begin position="27"/>
        <end position="218"/>
    </location>
</feature>
<gene>
    <name evidence="3" type="ORF">Dac01nite_21900</name>
</gene>
<dbReference type="PANTHER" id="PTHR43546:SF9">
    <property type="entry name" value="L-ASCORBATE-6-PHOSPHATE LACTONASE ULAG-RELATED"/>
    <property type="match status" value="1"/>
</dbReference>
<dbReference type="SUPFAM" id="SSF56281">
    <property type="entry name" value="Metallo-hydrolase/oxidoreductase"/>
    <property type="match status" value="1"/>
</dbReference>
<dbReference type="PANTHER" id="PTHR43546">
    <property type="entry name" value="UPF0173 METAL-DEPENDENT HYDROLASE MJ1163-RELATED"/>
    <property type="match status" value="1"/>
</dbReference>
<reference evidence="3" key="1">
    <citation type="submission" date="2021-01" db="EMBL/GenBank/DDBJ databases">
        <title>Whole genome shotgun sequence of Demequina activiva NBRC 110675.</title>
        <authorList>
            <person name="Komaki H."/>
            <person name="Tamura T."/>
        </authorList>
    </citation>
    <scope>NUCLEOTIDE SEQUENCE</scope>
    <source>
        <strain evidence="3">NBRC 110675</strain>
    </source>
</reference>
<dbReference type="InterPro" id="IPR001279">
    <property type="entry name" value="Metallo-B-lactamas"/>
</dbReference>
<dbReference type="InterPro" id="IPR036866">
    <property type="entry name" value="RibonucZ/Hydroxyglut_hydro"/>
</dbReference>
<name>A0A919UM85_9MICO</name>
<dbReference type="Gene3D" id="3.60.15.10">
    <property type="entry name" value="Ribonuclease Z/Hydroxyacylglutathione hydrolase-like"/>
    <property type="match status" value="1"/>
</dbReference>
<dbReference type="GO" id="GO:0016787">
    <property type="term" value="F:hydrolase activity"/>
    <property type="evidence" value="ECO:0007669"/>
    <property type="project" value="UniProtKB-KW"/>
</dbReference>
<sequence>MTSRMTAVPVATLIGGPTVLIEYAGLRLLTDPTFDPPGPVGNLTKLEGPALTREQVGHVDVVLLSHDEHEDNLDVAGRAMLDDVQHVLTTPTGGERLARAQGMRRWDHAIIPDGDAPVTITAVPARHGPRVVKQITGQVTGFVLEAEGWPTVYISGDNSSVKKASRVAERFPDVALAFVFAGGAKVERLGDMLLTADAERTSRIGALWPHAALVPVHIDDWAHFAQPRADLLAWFGERGMRDRLTVIERGARVDLAPPARADVRGTA</sequence>
<dbReference type="InterPro" id="IPR050114">
    <property type="entry name" value="UPF0173_UPF0282_UlaG_hydrolase"/>
</dbReference>
<dbReference type="AlphaFoldDB" id="A0A919UM85"/>
<organism evidence="3 4">
    <name type="scientific">Demequina activiva</name>
    <dbReference type="NCBI Taxonomy" id="1582364"/>
    <lineage>
        <taxon>Bacteria</taxon>
        <taxon>Bacillati</taxon>
        <taxon>Actinomycetota</taxon>
        <taxon>Actinomycetes</taxon>
        <taxon>Micrococcales</taxon>
        <taxon>Demequinaceae</taxon>
        <taxon>Demequina</taxon>
    </lineage>
</organism>